<name>A0AAN6RWL8_9PEZI</name>
<dbReference type="SUPFAM" id="SSF53756">
    <property type="entry name" value="UDP-Glycosyltransferase/glycogen phosphorylase"/>
    <property type="match status" value="1"/>
</dbReference>
<keyword evidence="3" id="KW-1185">Reference proteome</keyword>
<dbReference type="AlphaFoldDB" id="A0AAN6RWL8"/>
<evidence type="ECO:0000313" key="2">
    <source>
        <dbReference type="EMBL" id="KAK3904836.1"/>
    </source>
</evidence>
<gene>
    <name evidence="2" type="ORF">C8A05DRAFT_31359</name>
</gene>
<evidence type="ECO:0000256" key="1">
    <source>
        <dbReference type="ARBA" id="ARBA00022679"/>
    </source>
</evidence>
<keyword evidence="1" id="KW-0808">Transferase</keyword>
<comment type="caution">
    <text evidence="2">The sequence shown here is derived from an EMBL/GenBank/DDBJ whole genome shotgun (WGS) entry which is preliminary data.</text>
</comment>
<dbReference type="Gene3D" id="3.40.50.2000">
    <property type="entry name" value="Glycogen Phosphorylase B"/>
    <property type="match status" value="2"/>
</dbReference>
<dbReference type="InterPro" id="IPR002213">
    <property type="entry name" value="UDP_glucos_trans"/>
</dbReference>
<dbReference type="EMBL" id="MU855381">
    <property type="protein sequence ID" value="KAK3904836.1"/>
    <property type="molecule type" value="Genomic_DNA"/>
</dbReference>
<dbReference type="Pfam" id="PF00201">
    <property type="entry name" value="UDPGT"/>
    <property type="match status" value="1"/>
</dbReference>
<protein>
    <submittedName>
        <fullName evidence="2">Glycosyltransferase</fullName>
    </submittedName>
</protein>
<dbReference type="PANTHER" id="PTHR21015">
    <property type="entry name" value="UDP-N-ACETYLGLUCOSAMINE--N-ACETYLMURAMYL-(PENTAPEPTIDE) PYROPHOSPHORYL-UNDECAPRENOL N-ACETYLGLUCOSAMINE TRANSFERASE 1"/>
    <property type="match status" value="1"/>
</dbReference>
<dbReference type="Proteomes" id="UP001303889">
    <property type="component" value="Unassembled WGS sequence"/>
</dbReference>
<evidence type="ECO:0000313" key="3">
    <source>
        <dbReference type="Proteomes" id="UP001303889"/>
    </source>
</evidence>
<dbReference type="GO" id="GO:0008194">
    <property type="term" value="F:UDP-glycosyltransferase activity"/>
    <property type="evidence" value="ECO:0007669"/>
    <property type="project" value="InterPro"/>
</dbReference>
<accession>A0AAN6RWL8</accession>
<proteinExistence type="predicted"/>
<organism evidence="2 3">
    <name type="scientific">Staphylotrichum tortipilum</name>
    <dbReference type="NCBI Taxonomy" id="2831512"/>
    <lineage>
        <taxon>Eukaryota</taxon>
        <taxon>Fungi</taxon>
        <taxon>Dikarya</taxon>
        <taxon>Ascomycota</taxon>
        <taxon>Pezizomycotina</taxon>
        <taxon>Sordariomycetes</taxon>
        <taxon>Sordariomycetidae</taxon>
        <taxon>Sordariales</taxon>
        <taxon>Chaetomiaceae</taxon>
        <taxon>Staphylotrichum</taxon>
    </lineage>
</organism>
<reference evidence="2" key="1">
    <citation type="journal article" date="2023" name="Mol. Phylogenet. Evol.">
        <title>Genome-scale phylogeny and comparative genomics of the fungal order Sordariales.</title>
        <authorList>
            <person name="Hensen N."/>
            <person name="Bonometti L."/>
            <person name="Westerberg I."/>
            <person name="Brannstrom I.O."/>
            <person name="Guillou S."/>
            <person name="Cros-Aarteil S."/>
            <person name="Calhoun S."/>
            <person name="Haridas S."/>
            <person name="Kuo A."/>
            <person name="Mondo S."/>
            <person name="Pangilinan J."/>
            <person name="Riley R."/>
            <person name="LaButti K."/>
            <person name="Andreopoulos B."/>
            <person name="Lipzen A."/>
            <person name="Chen C."/>
            <person name="Yan M."/>
            <person name="Daum C."/>
            <person name="Ng V."/>
            <person name="Clum A."/>
            <person name="Steindorff A."/>
            <person name="Ohm R.A."/>
            <person name="Martin F."/>
            <person name="Silar P."/>
            <person name="Natvig D.O."/>
            <person name="Lalanne C."/>
            <person name="Gautier V."/>
            <person name="Ament-Velasquez S.L."/>
            <person name="Kruys A."/>
            <person name="Hutchinson M.I."/>
            <person name="Powell A.J."/>
            <person name="Barry K."/>
            <person name="Miller A.N."/>
            <person name="Grigoriev I.V."/>
            <person name="Debuchy R."/>
            <person name="Gladieux P."/>
            <person name="Hiltunen Thoren M."/>
            <person name="Johannesson H."/>
        </authorList>
    </citation>
    <scope>NUCLEOTIDE SEQUENCE</scope>
    <source>
        <strain evidence="2">CBS 103.79</strain>
    </source>
</reference>
<reference evidence="2" key="2">
    <citation type="submission" date="2023-05" db="EMBL/GenBank/DDBJ databases">
        <authorList>
            <consortium name="Lawrence Berkeley National Laboratory"/>
            <person name="Steindorff A."/>
            <person name="Hensen N."/>
            <person name="Bonometti L."/>
            <person name="Westerberg I."/>
            <person name="Brannstrom I.O."/>
            <person name="Guillou S."/>
            <person name="Cros-Aarteil S."/>
            <person name="Calhoun S."/>
            <person name="Haridas S."/>
            <person name="Kuo A."/>
            <person name="Mondo S."/>
            <person name="Pangilinan J."/>
            <person name="Riley R."/>
            <person name="Labutti K."/>
            <person name="Andreopoulos B."/>
            <person name="Lipzen A."/>
            <person name="Chen C."/>
            <person name="Yanf M."/>
            <person name="Daum C."/>
            <person name="Ng V."/>
            <person name="Clum A."/>
            <person name="Ohm R."/>
            <person name="Martin F."/>
            <person name="Silar P."/>
            <person name="Natvig D."/>
            <person name="Lalanne C."/>
            <person name="Gautier V."/>
            <person name="Ament-Velasquez S.L."/>
            <person name="Kruys A."/>
            <person name="Hutchinson M.I."/>
            <person name="Powell A.J."/>
            <person name="Barry K."/>
            <person name="Miller A.N."/>
            <person name="Grigoriev I.V."/>
            <person name="Debuchy R."/>
            <person name="Gladieux P."/>
            <person name="Thoren M.H."/>
            <person name="Johannesson H."/>
        </authorList>
    </citation>
    <scope>NUCLEOTIDE SEQUENCE</scope>
    <source>
        <strain evidence="2">CBS 103.79</strain>
    </source>
</reference>
<sequence length="451" mass="49097">MAIQTEKPILVVATFNGPGGHTAGLLQISEHLVTRGFRIYFIAGPALKKRIEDMGAEFVEDPFRFGVGTKPLPKQIDGVWALVNYFGPSVPTAHRVLRETLERVRRDHPRRQVIILHGIMSGGLGPFVFGAPLPKGYSSLPKAINFHTTIYIPPDGTAPPFGSGLPYDPTPENRALWRALSTQKEPVMAEALDQFNKLYKALGATRPAEGPFLNLFQTYGDVSVMATSPSQEYPLATPTPRLRFIGVLPLTPLDDCGFVPPPWWSVITANAALPSRSPAKKKLVFVTQGSSHPNHNELLIPAIQSLAGRQGLIVVATLGARGAQLDGSIAVPDNAIVIDYFPYDVLLPYADVLISNGGYHGVMHCVMNGVPMVLAGTHGENIESSARAEWAGVAVNMSGKQLDRTAMAAAVDKVLADEGYKRRVMELKEENEAMNPLARMERIIDELTERE</sequence>
<dbReference type="PANTHER" id="PTHR21015:SF22">
    <property type="entry name" value="GLYCOSYLTRANSFERASE"/>
    <property type="match status" value="1"/>
</dbReference>